<dbReference type="SUPFAM" id="SSF53720">
    <property type="entry name" value="ALDH-like"/>
    <property type="match status" value="1"/>
</dbReference>
<dbReference type="Gene3D" id="3.40.309.10">
    <property type="entry name" value="Aldehyde Dehydrogenase, Chain A, domain 2"/>
    <property type="match status" value="1"/>
</dbReference>
<evidence type="ECO:0000259" key="4">
    <source>
        <dbReference type="Pfam" id="PF00171"/>
    </source>
</evidence>
<dbReference type="PANTHER" id="PTHR43570:SF30">
    <property type="entry name" value="ALDEHYDE DEHYDROGENASE"/>
    <property type="match status" value="1"/>
</dbReference>
<dbReference type="InterPro" id="IPR016163">
    <property type="entry name" value="Ald_DH_C"/>
</dbReference>
<sequence length="532" mass="59408">MAAMSGAFMKYPPWFAERANRQWQSCINLRLTGMGRYSNVGIKMEKGLGREIAETRECYRNGSTKPISWRRSQLQALRSFLVDYEVQIFRALNLDLGKHYVEAFRDEDGILKKSVNLALQELKRWSASTKAKLPAIALLSYAELVPEPLGLVLVISSWNFPFGLSLEPLIGAIAAGNAVVLKPSELAPTCSSLLVNALPKYLDNQAIKVIDGGPAVGQQLLQQKWDKIFFTGSANVGRMVMSEAAKSLTPVTLELGGKCPAVLDSLSWSWDKEVAMKRIAGTKYGSCAGQACISIDYVLVEKSFSSAVVELMKAAIKTMYGDNPKESHSIARIINKHHFLRLKNLLADQKVKDCIVHGGSMDEDSLYIEPTILVDPPLESAIMTEEIFGPLLPIITLDKIEDSIDFINSRPKPLAIYAFTKNEVLRKRMVSETSSGSVVFNDAIIQFAADSLPFGGIGESGIGKYHGKFSFDTFTHYKAVVRRSFFTDFWYRFPPWNNHKLELLEDSYSYDYFGLLLVILGLKRSRKTFHLN</sequence>
<comment type="similarity">
    <text evidence="1 3">Belongs to the aldehyde dehydrogenase family.</text>
</comment>
<gene>
    <name evidence="5" type="ORF">V6N12_052620</name>
</gene>
<protein>
    <recommendedName>
        <fullName evidence="3">Aldehyde dehydrogenase</fullName>
    </recommendedName>
</protein>
<keyword evidence="6" id="KW-1185">Reference proteome</keyword>
<dbReference type="InterPro" id="IPR015590">
    <property type="entry name" value="Aldehyde_DH_dom"/>
</dbReference>
<dbReference type="PANTHER" id="PTHR43570">
    <property type="entry name" value="ALDEHYDE DEHYDROGENASE"/>
    <property type="match status" value="1"/>
</dbReference>
<evidence type="ECO:0000256" key="1">
    <source>
        <dbReference type="ARBA" id="ARBA00009986"/>
    </source>
</evidence>
<feature type="domain" description="Aldehyde dehydrogenase" evidence="4">
    <location>
        <begin position="52"/>
        <end position="480"/>
    </location>
</feature>
<dbReference type="PIRSF" id="PIRSF036492">
    <property type="entry name" value="ALDH"/>
    <property type="match status" value="1"/>
</dbReference>
<dbReference type="Gene3D" id="3.40.605.10">
    <property type="entry name" value="Aldehyde Dehydrogenase, Chain A, domain 1"/>
    <property type="match status" value="1"/>
</dbReference>
<evidence type="ECO:0000313" key="6">
    <source>
        <dbReference type="Proteomes" id="UP001472677"/>
    </source>
</evidence>
<reference evidence="5 6" key="1">
    <citation type="journal article" date="2024" name="G3 (Bethesda)">
        <title>Genome assembly of Hibiscus sabdariffa L. provides insights into metabolisms of medicinal natural products.</title>
        <authorList>
            <person name="Kim T."/>
        </authorList>
    </citation>
    <scope>NUCLEOTIDE SEQUENCE [LARGE SCALE GENOMIC DNA]</scope>
    <source>
        <strain evidence="5">TK-2024</strain>
        <tissue evidence="5">Old leaves</tissue>
    </source>
</reference>
<dbReference type="Proteomes" id="UP001472677">
    <property type="component" value="Unassembled WGS sequence"/>
</dbReference>
<name>A0ABR2C2C3_9ROSI</name>
<dbReference type="InterPro" id="IPR012394">
    <property type="entry name" value="Aldehyde_DH_NAD(P)"/>
</dbReference>
<comment type="caution">
    <text evidence="5">The sequence shown here is derived from an EMBL/GenBank/DDBJ whole genome shotgun (WGS) entry which is preliminary data.</text>
</comment>
<evidence type="ECO:0000256" key="3">
    <source>
        <dbReference type="PIRNR" id="PIRNR036492"/>
    </source>
</evidence>
<dbReference type="InterPro" id="IPR016162">
    <property type="entry name" value="Ald_DH_N"/>
</dbReference>
<evidence type="ECO:0000256" key="2">
    <source>
        <dbReference type="ARBA" id="ARBA00023002"/>
    </source>
</evidence>
<accession>A0ABR2C2C3</accession>
<evidence type="ECO:0000313" key="5">
    <source>
        <dbReference type="EMBL" id="KAK8513432.1"/>
    </source>
</evidence>
<organism evidence="5 6">
    <name type="scientific">Hibiscus sabdariffa</name>
    <name type="common">roselle</name>
    <dbReference type="NCBI Taxonomy" id="183260"/>
    <lineage>
        <taxon>Eukaryota</taxon>
        <taxon>Viridiplantae</taxon>
        <taxon>Streptophyta</taxon>
        <taxon>Embryophyta</taxon>
        <taxon>Tracheophyta</taxon>
        <taxon>Spermatophyta</taxon>
        <taxon>Magnoliopsida</taxon>
        <taxon>eudicotyledons</taxon>
        <taxon>Gunneridae</taxon>
        <taxon>Pentapetalae</taxon>
        <taxon>rosids</taxon>
        <taxon>malvids</taxon>
        <taxon>Malvales</taxon>
        <taxon>Malvaceae</taxon>
        <taxon>Malvoideae</taxon>
        <taxon>Hibiscus</taxon>
    </lineage>
</organism>
<dbReference type="InterPro" id="IPR016161">
    <property type="entry name" value="Ald_DH/histidinol_DH"/>
</dbReference>
<dbReference type="Pfam" id="PF00171">
    <property type="entry name" value="Aldedh"/>
    <property type="match status" value="1"/>
</dbReference>
<proteinExistence type="inferred from homology"/>
<keyword evidence="2 3" id="KW-0560">Oxidoreductase</keyword>
<dbReference type="EMBL" id="JBBPBM010000069">
    <property type="protein sequence ID" value="KAK8513432.1"/>
    <property type="molecule type" value="Genomic_DNA"/>
</dbReference>